<dbReference type="InterPro" id="IPR012657">
    <property type="entry name" value="23S_rRNA-intervening_sequence"/>
</dbReference>
<dbReference type="OrthoDB" id="9811959at2"/>
<gene>
    <name evidence="1" type="ORF">SAMN00777080_2358</name>
</gene>
<name>A0A1W2H4C7_9BACT</name>
<dbReference type="SUPFAM" id="SSF158446">
    <property type="entry name" value="IVS-encoded protein-like"/>
    <property type="match status" value="1"/>
</dbReference>
<dbReference type="Gene3D" id="1.20.1440.60">
    <property type="entry name" value="23S rRNA-intervening sequence"/>
    <property type="match status" value="1"/>
</dbReference>
<dbReference type="RefSeq" id="WP_084120618.1">
    <property type="nucleotide sequence ID" value="NZ_LT838813.1"/>
</dbReference>
<dbReference type="NCBIfam" id="TIGR02436">
    <property type="entry name" value="four helix bundle protein"/>
    <property type="match status" value="1"/>
</dbReference>
<proteinExistence type="predicted"/>
<dbReference type="AlphaFoldDB" id="A0A1W2H4C7"/>
<reference evidence="2" key="1">
    <citation type="submission" date="2017-04" db="EMBL/GenBank/DDBJ databases">
        <authorList>
            <person name="Varghese N."/>
            <person name="Submissions S."/>
        </authorList>
    </citation>
    <scope>NUCLEOTIDE SEQUENCE [LARGE SCALE GENOMIC DNA]</scope>
    <source>
        <strain evidence="2">DSM 16537</strain>
    </source>
</reference>
<dbReference type="Pfam" id="PF05635">
    <property type="entry name" value="23S_rRNA_IVP"/>
    <property type="match status" value="1"/>
</dbReference>
<sequence>MEEKKKFIPLKDLEIYQLSRKLSKIAWKIYCRLSYPEKKVWGDQMLDSVDSVGANIAEGYGRFHYLEKIHFYFISRASLSEGKEHWLDLGLERGIVTTVEWDEICIIHTPLQIKLNNTITKTYESKKGGKNEKL</sequence>
<dbReference type="PANTHER" id="PTHR38471:SF2">
    <property type="entry name" value="FOUR HELIX BUNDLE PROTEIN"/>
    <property type="match status" value="1"/>
</dbReference>
<dbReference type="InterPro" id="IPR036583">
    <property type="entry name" value="23S_rRNA_IVS_sf"/>
</dbReference>
<organism evidence="1 2">
    <name type="scientific">Aquiflexum balticum DSM 16537</name>
    <dbReference type="NCBI Taxonomy" id="758820"/>
    <lineage>
        <taxon>Bacteria</taxon>
        <taxon>Pseudomonadati</taxon>
        <taxon>Bacteroidota</taxon>
        <taxon>Cytophagia</taxon>
        <taxon>Cytophagales</taxon>
        <taxon>Cyclobacteriaceae</taxon>
        <taxon>Aquiflexum</taxon>
    </lineage>
</organism>
<keyword evidence="2" id="KW-1185">Reference proteome</keyword>
<dbReference type="STRING" id="758820.SAMN00777080_2358"/>
<dbReference type="PANTHER" id="PTHR38471">
    <property type="entry name" value="FOUR HELIX BUNDLE PROTEIN"/>
    <property type="match status" value="1"/>
</dbReference>
<evidence type="ECO:0000313" key="1">
    <source>
        <dbReference type="EMBL" id="SMD43749.1"/>
    </source>
</evidence>
<dbReference type="Proteomes" id="UP000192333">
    <property type="component" value="Chromosome I"/>
</dbReference>
<accession>A0A1W2H4C7</accession>
<protein>
    <submittedName>
        <fullName evidence="1">Four helix bundle protein</fullName>
    </submittedName>
</protein>
<evidence type="ECO:0000313" key="2">
    <source>
        <dbReference type="Proteomes" id="UP000192333"/>
    </source>
</evidence>
<dbReference type="EMBL" id="LT838813">
    <property type="protein sequence ID" value="SMD43749.1"/>
    <property type="molecule type" value="Genomic_DNA"/>
</dbReference>